<feature type="signal peptide" evidence="1">
    <location>
        <begin position="1"/>
        <end position="17"/>
    </location>
</feature>
<accession>A0AAJ0BWZ9</accession>
<proteinExistence type="predicted"/>
<protein>
    <recommendedName>
        <fullName evidence="4">SSCRP protein</fullName>
    </recommendedName>
</protein>
<dbReference type="GeneID" id="85313414"/>
<organism evidence="2 3">
    <name type="scientific">Phialemonium atrogriseum</name>
    <dbReference type="NCBI Taxonomy" id="1093897"/>
    <lineage>
        <taxon>Eukaryota</taxon>
        <taxon>Fungi</taxon>
        <taxon>Dikarya</taxon>
        <taxon>Ascomycota</taxon>
        <taxon>Pezizomycotina</taxon>
        <taxon>Sordariomycetes</taxon>
        <taxon>Sordariomycetidae</taxon>
        <taxon>Cephalothecales</taxon>
        <taxon>Cephalothecaceae</taxon>
        <taxon>Phialemonium</taxon>
    </lineage>
</organism>
<evidence type="ECO:0000256" key="1">
    <source>
        <dbReference type="SAM" id="SignalP"/>
    </source>
</evidence>
<evidence type="ECO:0000313" key="3">
    <source>
        <dbReference type="Proteomes" id="UP001244011"/>
    </source>
</evidence>
<evidence type="ECO:0000313" key="2">
    <source>
        <dbReference type="EMBL" id="KAK1763611.1"/>
    </source>
</evidence>
<sequence>MKNILAVLAALAAVAAAVPGKPQGCQPATYGCAKNPQSGVDGWQVCDVTHQWVYAGDCPPNTHCHFLQANGSPYCIP</sequence>
<reference evidence="2" key="1">
    <citation type="submission" date="2023-06" db="EMBL/GenBank/DDBJ databases">
        <title>Genome-scale phylogeny and comparative genomics of the fungal order Sordariales.</title>
        <authorList>
            <consortium name="Lawrence Berkeley National Laboratory"/>
            <person name="Hensen N."/>
            <person name="Bonometti L."/>
            <person name="Westerberg I."/>
            <person name="Brannstrom I.O."/>
            <person name="Guillou S."/>
            <person name="Cros-Aarteil S."/>
            <person name="Calhoun S."/>
            <person name="Haridas S."/>
            <person name="Kuo A."/>
            <person name="Mondo S."/>
            <person name="Pangilinan J."/>
            <person name="Riley R."/>
            <person name="Labutti K."/>
            <person name="Andreopoulos B."/>
            <person name="Lipzen A."/>
            <person name="Chen C."/>
            <person name="Yanf M."/>
            <person name="Daum C."/>
            <person name="Ng V."/>
            <person name="Clum A."/>
            <person name="Steindorff A."/>
            <person name="Ohm R."/>
            <person name="Martin F."/>
            <person name="Silar P."/>
            <person name="Natvig D."/>
            <person name="Lalanne C."/>
            <person name="Gautier V."/>
            <person name="Ament-Velasquez S.L."/>
            <person name="Kruys A."/>
            <person name="Hutchinson M.I."/>
            <person name="Powell A.J."/>
            <person name="Barry K."/>
            <person name="Miller A.N."/>
            <person name="Grigoriev I.V."/>
            <person name="Debuchy R."/>
            <person name="Gladieux P."/>
            <person name="Thoren M.H."/>
            <person name="Johannesson H."/>
        </authorList>
    </citation>
    <scope>NUCLEOTIDE SEQUENCE</scope>
    <source>
        <strain evidence="2">8032-3</strain>
    </source>
</reference>
<keyword evidence="1" id="KW-0732">Signal</keyword>
<dbReference type="PROSITE" id="PS51257">
    <property type="entry name" value="PROKAR_LIPOPROTEIN"/>
    <property type="match status" value="1"/>
</dbReference>
<gene>
    <name evidence="2" type="ORF">QBC33DRAFT_562729</name>
</gene>
<comment type="caution">
    <text evidence="2">The sequence shown here is derived from an EMBL/GenBank/DDBJ whole genome shotgun (WGS) entry which is preliminary data.</text>
</comment>
<dbReference type="AlphaFoldDB" id="A0AAJ0BWZ9"/>
<dbReference type="RefSeq" id="XP_060279824.1">
    <property type="nucleotide sequence ID" value="XM_060430227.1"/>
</dbReference>
<feature type="chain" id="PRO_5042616624" description="SSCRP protein" evidence="1">
    <location>
        <begin position="18"/>
        <end position="77"/>
    </location>
</feature>
<evidence type="ECO:0008006" key="4">
    <source>
        <dbReference type="Google" id="ProtNLM"/>
    </source>
</evidence>
<dbReference type="Proteomes" id="UP001244011">
    <property type="component" value="Unassembled WGS sequence"/>
</dbReference>
<name>A0AAJ0BWZ9_9PEZI</name>
<keyword evidence="3" id="KW-1185">Reference proteome</keyword>
<dbReference type="EMBL" id="MU839026">
    <property type="protein sequence ID" value="KAK1763611.1"/>
    <property type="molecule type" value="Genomic_DNA"/>
</dbReference>